<dbReference type="Proteomes" id="UP001449178">
    <property type="component" value="Chromosome"/>
</dbReference>
<evidence type="ECO:0000256" key="5">
    <source>
        <dbReference type="ARBA" id="ARBA00022691"/>
    </source>
</evidence>
<organism evidence="11 12">
    <name type="scientific">Ignatzschineria larvae DSM 13226</name>
    <dbReference type="NCBI Taxonomy" id="1111732"/>
    <lineage>
        <taxon>Bacteria</taxon>
        <taxon>Pseudomonadati</taxon>
        <taxon>Pseudomonadota</taxon>
        <taxon>Gammaproteobacteria</taxon>
        <taxon>Cardiobacteriales</taxon>
        <taxon>Ignatzschineriaceae</taxon>
        <taxon>Ignatzschineria</taxon>
    </lineage>
</organism>
<dbReference type="EMBL" id="CP150637">
    <property type="protein sequence ID" value="WZW88640.1"/>
    <property type="molecule type" value="Genomic_DNA"/>
</dbReference>
<dbReference type="GO" id="GO:0008168">
    <property type="term" value="F:methyltransferase activity"/>
    <property type="evidence" value="ECO:0007669"/>
    <property type="project" value="UniProtKB-KW"/>
</dbReference>
<dbReference type="GO" id="GO:0032259">
    <property type="term" value="P:methylation"/>
    <property type="evidence" value="ECO:0007669"/>
    <property type="project" value="UniProtKB-KW"/>
</dbReference>
<comment type="similarity">
    <text evidence="1">Belongs to the N(4)/N(6)-methyltransferase family.</text>
</comment>
<reference evidence="11 12" key="1">
    <citation type="submission" date="2024-03" db="EMBL/GenBank/DDBJ databases">
        <title>Complete Genome Sequence and Annotation of Ignatzschineria larvae DSM 13226.</title>
        <authorList>
            <person name="Cantrell E."/>
            <person name="Burcham Z.M."/>
        </authorList>
    </citation>
    <scope>NUCLEOTIDE SEQUENCE [LARGE SCALE GENOMIC DNA]</scope>
    <source>
        <strain evidence="11 12">DSM 13226</strain>
    </source>
</reference>
<dbReference type="InterPro" id="IPR003356">
    <property type="entry name" value="DNA_methylase_A-5"/>
</dbReference>
<evidence type="ECO:0000313" key="11">
    <source>
        <dbReference type="EMBL" id="WZW88640.1"/>
    </source>
</evidence>
<evidence type="ECO:0000256" key="9">
    <source>
        <dbReference type="SAM" id="MobiDB-lite"/>
    </source>
</evidence>
<accession>A0ABZ3C3F6</accession>
<keyword evidence="6" id="KW-0680">Restriction system</keyword>
<feature type="coiled-coil region" evidence="8">
    <location>
        <begin position="462"/>
        <end position="489"/>
    </location>
</feature>
<name>A0ABZ3C3F6_9GAMM</name>
<gene>
    <name evidence="11" type="ORF">WMO13_04425</name>
</gene>
<dbReference type="InterPro" id="IPR051537">
    <property type="entry name" value="DNA_Adenine_Mtase"/>
</dbReference>
<dbReference type="Gene3D" id="3.40.50.150">
    <property type="entry name" value="Vaccinia Virus protein VP39"/>
    <property type="match status" value="1"/>
</dbReference>
<keyword evidence="4" id="KW-0808">Transferase</keyword>
<dbReference type="SUPFAM" id="SSF53335">
    <property type="entry name" value="S-adenosyl-L-methionine-dependent methyltransferases"/>
    <property type="match status" value="1"/>
</dbReference>
<feature type="compositionally biased region" description="Acidic residues" evidence="9">
    <location>
        <begin position="231"/>
        <end position="244"/>
    </location>
</feature>
<dbReference type="Pfam" id="PF02384">
    <property type="entry name" value="N6_Mtase"/>
    <property type="match status" value="1"/>
</dbReference>
<keyword evidence="12" id="KW-1185">Reference proteome</keyword>
<dbReference type="InterPro" id="IPR029063">
    <property type="entry name" value="SAM-dependent_MTases_sf"/>
</dbReference>
<proteinExistence type="inferred from homology"/>
<evidence type="ECO:0000256" key="2">
    <source>
        <dbReference type="ARBA" id="ARBA00011900"/>
    </source>
</evidence>
<feature type="domain" description="DNA methylase adenine-specific" evidence="10">
    <location>
        <begin position="262"/>
        <end position="455"/>
    </location>
</feature>
<dbReference type="PANTHER" id="PTHR42933:SF3">
    <property type="entry name" value="TYPE I RESTRICTION ENZYME MJAVIII METHYLASE SUBUNIT"/>
    <property type="match status" value="1"/>
</dbReference>
<evidence type="ECO:0000256" key="6">
    <source>
        <dbReference type="ARBA" id="ARBA00022747"/>
    </source>
</evidence>
<evidence type="ECO:0000313" key="12">
    <source>
        <dbReference type="Proteomes" id="UP001449178"/>
    </source>
</evidence>
<keyword evidence="5" id="KW-0949">S-adenosyl-L-methionine</keyword>
<dbReference type="PANTHER" id="PTHR42933">
    <property type="entry name" value="SLR6095 PROTEIN"/>
    <property type="match status" value="1"/>
</dbReference>
<evidence type="ECO:0000256" key="1">
    <source>
        <dbReference type="ARBA" id="ARBA00006594"/>
    </source>
</evidence>
<dbReference type="RefSeq" id="WP_026878110.1">
    <property type="nucleotide sequence ID" value="NZ_AZOD01000001.1"/>
</dbReference>
<keyword evidence="3 11" id="KW-0489">Methyltransferase</keyword>
<dbReference type="EC" id="2.1.1.72" evidence="2"/>
<sequence>MSRKMETAQSDALKSEAILFGLISEFRGTVPIEDATEIIMSSAYLFWQDPDQAIEALESGEKRLQHYLFEACQALCEARQLPLKSEYYRQISCSGLIESYRQIYQQCDANRLNFAHFVAEGIYTGVTIENRRHSGDLDSSSIPYLMRNIARLYPYQKVYDGACGFGRLLYLLNPPTFIARDIVPINVALTQLLFEMLTRKGCFLVGDTLMGADSANQAIDQSIEKASQQEVEQEAEQEVPEESAPESIQTSAPAREAITEPLGVDMVISQPPLGIQIDSKLLTTLAKSPYLLMDDPISSRASDSLWIQEALYQTHARGRVILHIAPGWSYRAGYDLALRKELLERNWVEALIYLPGSMMSYTGIESNILILNRAKKVNTIRLIDGRSLGFISSKKRYRIFSEADIKQITTRLQASDLSEVQASDTNSDFALDIPLSEIRKKNYDLSATLYFSKIERLELTSIAEEQRKLLQLSEQCQKLQAEFQALVEEIG</sequence>
<evidence type="ECO:0000256" key="8">
    <source>
        <dbReference type="SAM" id="Coils"/>
    </source>
</evidence>
<comment type="catalytic activity">
    <reaction evidence="7">
        <text>a 2'-deoxyadenosine in DNA + S-adenosyl-L-methionine = an N(6)-methyl-2'-deoxyadenosine in DNA + S-adenosyl-L-homocysteine + H(+)</text>
        <dbReference type="Rhea" id="RHEA:15197"/>
        <dbReference type="Rhea" id="RHEA-COMP:12418"/>
        <dbReference type="Rhea" id="RHEA-COMP:12419"/>
        <dbReference type="ChEBI" id="CHEBI:15378"/>
        <dbReference type="ChEBI" id="CHEBI:57856"/>
        <dbReference type="ChEBI" id="CHEBI:59789"/>
        <dbReference type="ChEBI" id="CHEBI:90615"/>
        <dbReference type="ChEBI" id="CHEBI:90616"/>
        <dbReference type="EC" id="2.1.1.72"/>
    </reaction>
</comment>
<feature type="region of interest" description="Disordered" evidence="9">
    <location>
        <begin position="224"/>
        <end position="252"/>
    </location>
</feature>
<evidence type="ECO:0000259" key="10">
    <source>
        <dbReference type="Pfam" id="PF02384"/>
    </source>
</evidence>
<evidence type="ECO:0000256" key="7">
    <source>
        <dbReference type="ARBA" id="ARBA00047942"/>
    </source>
</evidence>
<protein>
    <recommendedName>
        <fullName evidence="2">site-specific DNA-methyltransferase (adenine-specific)</fullName>
        <ecNumber evidence="2">2.1.1.72</ecNumber>
    </recommendedName>
</protein>
<keyword evidence="8" id="KW-0175">Coiled coil</keyword>
<evidence type="ECO:0000256" key="3">
    <source>
        <dbReference type="ARBA" id="ARBA00022603"/>
    </source>
</evidence>
<evidence type="ECO:0000256" key="4">
    <source>
        <dbReference type="ARBA" id="ARBA00022679"/>
    </source>
</evidence>